<dbReference type="Pfam" id="PF12987">
    <property type="entry name" value="DUF3871"/>
    <property type="match status" value="1"/>
</dbReference>
<proteinExistence type="predicted"/>
<dbReference type="AlphaFoldDB" id="A0A6N2SVM4"/>
<gene>
    <name evidence="1" type="ORF">BOLFYP28_00931</name>
</gene>
<reference evidence="1" key="1">
    <citation type="submission" date="2019-11" db="EMBL/GenBank/DDBJ databases">
        <authorList>
            <person name="Feng L."/>
        </authorList>
    </citation>
    <scope>NUCLEOTIDE SEQUENCE</scope>
    <source>
        <strain evidence="1">BovatusLFYP28</strain>
    </source>
</reference>
<protein>
    <submittedName>
        <fullName evidence="1">DUF based on B. Theta Gene description</fullName>
    </submittedName>
</protein>
<organism evidence="1">
    <name type="scientific">Bacteroides ovatus</name>
    <dbReference type="NCBI Taxonomy" id="28116"/>
    <lineage>
        <taxon>Bacteria</taxon>
        <taxon>Pseudomonadati</taxon>
        <taxon>Bacteroidota</taxon>
        <taxon>Bacteroidia</taxon>
        <taxon>Bacteroidales</taxon>
        <taxon>Bacteroidaceae</taxon>
        <taxon>Bacteroides</taxon>
    </lineage>
</organism>
<sequence length="387" mass="44356">MEATHTLQLTPVHRTNSMFQVPSQPSLKVTLPLSTVDTATTTKSSMITEFINTSPVSTVTVPTEPVSTELLEVETVQSRVGHKLPFIEANTKEVTMQHLKEECVVPVFSKDNEVTISHPNFIEAVWDAANQVFPNERIEEPAIRVSHVIKGRVPEAIHKPVNQLLESDRTQYFERMMFCFEVPTIYEDISGNRLNLTIGGVRAYNHENLYSRKGAEKFKVFIGFKNLVCCNMCVSTDGYRSELKVMSTTDLFNSVMRLFQEYNIAKHLYYMSAYKDSYMTEKQFAMFLGKSRLYQFLPTDRKKKLPQMLMTDTQIGLVAKAYYNDDNFSTLLDSREISMWNVYNLLTGANKSSYIDNFLDRSLNSTQLAEGLNKALYGENEYSWFIN</sequence>
<accession>A0A6N2SVM4</accession>
<name>A0A6N2SVM4_BACOV</name>
<dbReference type="InterPro" id="IPR024353">
    <property type="entry name" value="DUF3871"/>
</dbReference>
<evidence type="ECO:0000313" key="1">
    <source>
        <dbReference type="EMBL" id="VYS97623.1"/>
    </source>
</evidence>
<dbReference type="EMBL" id="CACRTD010000021">
    <property type="protein sequence ID" value="VYS97623.1"/>
    <property type="molecule type" value="Genomic_DNA"/>
</dbReference>